<evidence type="ECO:0000313" key="5">
    <source>
        <dbReference type="EMBL" id="GAA0313668.1"/>
    </source>
</evidence>
<feature type="chain" id="PRO_5045154060" description="PDZ domain-containing protein" evidence="3">
    <location>
        <begin position="26"/>
        <end position="366"/>
    </location>
</feature>
<dbReference type="InterPro" id="IPR036034">
    <property type="entry name" value="PDZ_sf"/>
</dbReference>
<dbReference type="SUPFAM" id="SSF50156">
    <property type="entry name" value="PDZ domain-like"/>
    <property type="match status" value="1"/>
</dbReference>
<evidence type="ECO:0000256" key="2">
    <source>
        <dbReference type="ARBA" id="ARBA00022801"/>
    </source>
</evidence>
<evidence type="ECO:0000313" key="6">
    <source>
        <dbReference type="Proteomes" id="UP001501867"/>
    </source>
</evidence>
<keyword evidence="1" id="KW-0645">Protease</keyword>
<dbReference type="EMBL" id="BAAABV010000024">
    <property type="protein sequence ID" value="GAA0313668.1"/>
    <property type="molecule type" value="Genomic_DNA"/>
</dbReference>
<proteinExistence type="predicted"/>
<comment type="caution">
    <text evidence="5">The sequence shown here is derived from an EMBL/GenBank/DDBJ whole genome shotgun (WGS) entry which is preliminary data.</text>
</comment>
<evidence type="ECO:0000256" key="1">
    <source>
        <dbReference type="ARBA" id="ARBA00022670"/>
    </source>
</evidence>
<dbReference type="PANTHER" id="PTHR43343:SF3">
    <property type="entry name" value="PROTEASE DO-LIKE 8, CHLOROPLASTIC"/>
    <property type="match status" value="1"/>
</dbReference>
<dbReference type="Pfam" id="PF13365">
    <property type="entry name" value="Trypsin_2"/>
    <property type="match status" value="1"/>
</dbReference>
<dbReference type="Proteomes" id="UP001501867">
    <property type="component" value="Unassembled WGS sequence"/>
</dbReference>
<dbReference type="InterPro" id="IPR051201">
    <property type="entry name" value="Chloro_Bact_Ser_Proteases"/>
</dbReference>
<evidence type="ECO:0000256" key="3">
    <source>
        <dbReference type="SAM" id="SignalP"/>
    </source>
</evidence>
<keyword evidence="3" id="KW-0732">Signal</keyword>
<dbReference type="InterPro" id="IPR001940">
    <property type="entry name" value="Peptidase_S1C"/>
</dbReference>
<dbReference type="Gene3D" id="2.30.42.10">
    <property type="match status" value="1"/>
</dbReference>
<feature type="signal peptide" evidence="3">
    <location>
        <begin position="1"/>
        <end position="25"/>
    </location>
</feature>
<keyword evidence="2" id="KW-0378">Hydrolase</keyword>
<dbReference type="Pfam" id="PF13180">
    <property type="entry name" value="PDZ_2"/>
    <property type="match status" value="1"/>
</dbReference>
<dbReference type="PANTHER" id="PTHR43343">
    <property type="entry name" value="PEPTIDASE S12"/>
    <property type="match status" value="1"/>
</dbReference>
<dbReference type="InterPro" id="IPR001478">
    <property type="entry name" value="PDZ"/>
</dbReference>
<accession>A0ABN0VP27</accession>
<evidence type="ECO:0000259" key="4">
    <source>
        <dbReference type="Pfam" id="PF13180"/>
    </source>
</evidence>
<reference evidence="5 6" key="1">
    <citation type="journal article" date="2019" name="Int. J. Syst. Evol. Microbiol.">
        <title>The Global Catalogue of Microorganisms (GCM) 10K type strain sequencing project: providing services to taxonomists for standard genome sequencing and annotation.</title>
        <authorList>
            <consortium name="The Broad Institute Genomics Platform"/>
            <consortium name="The Broad Institute Genome Sequencing Center for Infectious Disease"/>
            <person name="Wu L."/>
            <person name="Ma J."/>
        </authorList>
    </citation>
    <scope>NUCLEOTIDE SEQUENCE [LARGE SCALE GENOMIC DNA]</scope>
    <source>
        <strain evidence="5 6">JCM 4505</strain>
    </source>
</reference>
<dbReference type="Gene3D" id="2.40.10.120">
    <property type="match status" value="1"/>
</dbReference>
<organism evidence="5 6">
    <name type="scientific">Streptomyces polychromogenes</name>
    <dbReference type="NCBI Taxonomy" id="67342"/>
    <lineage>
        <taxon>Bacteria</taxon>
        <taxon>Bacillati</taxon>
        <taxon>Actinomycetota</taxon>
        <taxon>Actinomycetes</taxon>
        <taxon>Kitasatosporales</taxon>
        <taxon>Streptomycetaceae</taxon>
        <taxon>Streptomyces</taxon>
    </lineage>
</organism>
<dbReference type="RefSeq" id="WP_344166380.1">
    <property type="nucleotide sequence ID" value="NZ_BAAABV010000024.1"/>
</dbReference>
<keyword evidence="6" id="KW-1185">Reference proteome</keyword>
<sequence>MRGRRTGNALAIATAVVLGTGAGFAAGGGVAFADDLSPKEIYERAAPATVKISGPKGDGSGIIYDAQKGLIVTNAHVVQGEPSLRVTVEDRAPAAARVLGIDPCEDLAVLEFSSPQPDLKQLKFGKSADVGVADTVTSLGYPATFEKEGTSQKPVFTTGAVQNPDVKDAVPDPSLPRYPATLQHSATVNPGNSGGPLLNGKGQVVGINTLGNGNAGVEGQFYAISSDHVRPLLDTLASGEKRNDPGWELAYLHDPTLPDTFTAEDAPTIEKIQKQFKDVEGMLVTDVHRNSPAEKAKLQQLDVITDVKGSPAASFADVCDVLQSASPGETVPLSGIYTQSFTDEAGKPVKAGEAWDANIVLDKSGK</sequence>
<feature type="domain" description="PDZ" evidence="4">
    <location>
        <begin position="280"/>
        <end position="333"/>
    </location>
</feature>
<dbReference type="PRINTS" id="PR00834">
    <property type="entry name" value="PROTEASES2C"/>
</dbReference>
<dbReference type="SUPFAM" id="SSF50494">
    <property type="entry name" value="Trypsin-like serine proteases"/>
    <property type="match status" value="1"/>
</dbReference>
<name>A0ABN0VP27_9ACTN</name>
<dbReference type="InterPro" id="IPR009003">
    <property type="entry name" value="Peptidase_S1_PA"/>
</dbReference>
<protein>
    <recommendedName>
        <fullName evidence="4">PDZ domain-containing protein</fullName>
    </recommendedName>
</protein>
<gene>
    <name evidence="5" type="ORF">GCM10010302_60930</name>
</gene>